<accession>A0A9I9EBE4</accession>
<proteinExistence type="predicted"/>
<name>A0A9I9EBE4_CUCME</name>
<dbReference type="Gramene" id="MELO3C031437.2.1">
    <property type="protein sequence ID" value="MELO3C031437.2.1"/>
    <property type="gene ID" value="MELO3C031437.2"/>
</dbReference>
<dbReference type="AlphaFoldDB" id="A0A9I9EBE4"/>
<organism evidence="1">
    <name type="scientific">Cucumis melo</name>
    <name type="common">Muskmelon</name>
    <dbReference type="NCBI Taxonomy" id="3656"/>
    <lineage>
        <taxon>Eukaryota</taxon>
        <taxon>Viridiplantae</taxon>
        <taxon>Streptophyta</taxon>
        <taxon>Embryophyta</taxon>
        <taxon>Tracheophyta</taxon>
        <taxon>Spermatophyta</taxon>
        <taxon>Magnoliopsida</taxon>
        <taxon>eudicotyledons</taxon>
        <taxon>Gunneridae</taxon>
        <taxon>Pentapetalae</taxon>
        <taxon>rosids</taxon>
        <taxon>fabids</taxon>
        <taxon>Cucurbitales</taxon>
        <taxon>Cucurbitaceae</taxon>
        <taxon>Benincaseae</taxon>
        <taxon>Cucumis</taxon>
    </lineage>
</organism>
<protein>
    <submittedName>
        <fullName evidence="1">Uncharacterized protein</fullName>
    </submittedName>
</protein>
<reference evidence="1" key="1">
    <citation type="submission" date="2023-03" db="UniProtKB">
        <authorList>
            <consortium name="EnsemblPlants"/>
        </authorList>
    </citation>
    <scope>IDENTIFICATION</scope>
</reference>
<sequence length="106" mass="12094">MISKLILYRMFVTLAMSKYRSPPRLHLVAVKDKAIVELPVIDCKFFVLYNGVVRNSEDHAKVTVKSLHDLGYCGKPRTGCDNPLNVFRYNLIKSICLSTSRTFLQS</sequence>
<evidence type="ECO:0000313" key="1">
    <source>
        <dbReference type="EnsemblPlants" id="MELO3C031437.2.1"/>
    </source>
</evidence>
<dbReference type="EnsemblPlants" id="MELO3C031437.2.1">
    <property type="protein sequence ID" value="MELO3C031437.2.1"/>
    <property type="gene ID" value="MELO3C031437.2"/>
</dbReference>